<evidence type="ECO:0000313" key="1">
    <source>
        <dbReference type="EMBL" id="KAJ1180583.1"/>
    </source>
</evidence>
<sequence length="124" mass="12987">MEKGGGGGGGEIVPPLVCTFSVILALLPARRVECGSLTPQRISPGDLCIACKLLLTVPWLVSLFHGRAVPGSPFTRLCLSSQALSVGKERTWTGRKFLASRLALTVSPGFGPGHNGCRSGCRRA</sequence>
<dbReference type="AlphaFoldDB" id="A0AAV7TVU3"/>
<evidence type="ECO:0008006" key="3">
    <source>
        <dbReference type="Google" id="ProtNLM"/>
    </source>
</evidence>
<accession>A0AAV7TVU3</accession>
<proteinExistence type="predicted"/>
<gene>
    <name evidence="1" type="ORF">NDU88_005804</name>
</gene>
<keyword evidence="2" id="KW-1185">Reference proteome</keyword>
<evidence type="ECO:0000313" key="2">
    <source>
        <dbReference type="Proteomes" id="UP001066276"/>
    </source>
</evidence>
<dbReference type="EMBL" id="JANPWB010000006">
    <property type="protein sequence ID" value="KAJ1180583.1"/>
    <property type="molecule type" value="Genomic_DNA"/>
</dbReference>
<name>A0AAV7TVU3_PLEWA</name>
<protein>
    <recommendedName>
        <fullName evidence="3">Secreted protein</fullName>
    </recommendedName>
</protein>
<dbReference type="Proteomes" id="UP001066276">
    <property type="component" value="Chromosome 3_2"/>
</dbReference>
<organism evidence="1 2">
    <name type="scientific">Pleurodeles waltl</name>
    <name type="common">Iberian ribbed newt</name>
    <dbReference type="NCBI Taxonomy" id="8319"/>
    <lineage>
        <taxon>Eukaryota</taxon>
        <taxon>Metazoa</taxon>
        <taxon>Chordata</taxon>
        <taxon>Craniata</taxon>
        <taxon>Vertebrata</taxon>
        <taxon>Euteleostomi</taxon>
        <taxon>Amphibia</taxon>
        <taxon>Batrachia</taxon>
        <taxon>Caudata</taxon>
        <taxon>Salamandroidea</taxon>
        <taxon>Salamandridae</taxon>
        <taxon>Pleurodelinae</taxon>
        <taxon>Pleurodeles</taxon>
    </lineage>
</organism>
<reference evidence="1" key="1">
    <citation type="journal article" date="2022" name="bioRxiv">
        <title>Sequencing and chromosome-scale assembly of the giantPleurodeles waltlgenome.</title>
        <authorList>
            <person name="Brown T."/>
            <person name="Elewa A."/>
            <person name="Iarovenko S."/>
            <person name="Subramanian E."/>
            <person name="Araus A.J."/>
            <person name="Petzold A."/>
            <person name="Susuki M."/>
            <person name="Suzuki K.-i.T."/>
            <person name="Hayashi T."/>
            <person name="Toyoda A."/>
            <person name="Oliveira C."/>
            <person name="Osipova E."/>
            <person name="Leigh N.D."/>
            <person name="Simon A."/>
            <person name="Yun M.H."/>
        </authorList>
    </citation>
    <scope>NUCLEOTIDE SEQUENCE</scope>
    <source>
        <strain evidence="1">20211129_DDA</strain>
        <tissue evidence="1">Liver</tissue>
    </source>
</reference>
<comment type="caution">
    <text evidence="1">The sequence shown here is derived from an EMBL/GenBank/DDBJ whole genome shotgun (WGS) entry which is preliminary data.</text>
</comment>